<name>A0A3A2ZMF8_9EURO</name>
<dbReference type="STRING" id="2070753.A0A3A2ZMF8"/>
<dbReference type="PANTHER" id="PTHR24148:SF73">
    <property type="entry name" value="HET DOMAIN PROTEIN (AFU_ORTHOLOGUE AFUA_8G01020)"/>
    <property type="match status" value="1"/>
</dbReference>
<reference evidence="3" key="1">
    <citation type="submission" date="2017-02" db="EMBL/GenBank/DDBJ databases">
        <authorList>
            <person name="Tafer H."/>
            <person name="Lopandic K."/>
        </authorList>
    </citation>
    <scope>NUCLEOTIDE SEQUENCE [LARGE SCALE GENOMIC DNA]</scope>
    <source>
        <strain evidence="3">CBS 366.77</strain>
    </source>
</reference>
<dbReference type="EMBL" id="MVGC01000577">
    <property type="protein sequence ID" value="RJE18321.1"/>
    <property type="molecule type" value="Genomic_DNA"/>
</dbReference>
<proteinExistence type="predicted"/>
<comment type="caution">
    <text evidence="2">The sequence shown here is derived from an EMBL/GenBank/DDBJ whole genome shotgun (WGS) entry which is preliminary data.</text>
</comment>
<evidence type="ECO:0000259" key="1">
    <source>
        <dbReference type="Pfam" id="PF06985"/>
    </source>
</evidence>
<dbReference type="OrthoDB" id="5135333at2759"/>
<accession>A0A3A2ZMF8</accession>
<dbReference type="Proteomes" id="UP000266188">
    <property type="component" value="Unassembled WGS sequence"/>
</dbReference>
<gene>
    <name evidence="2" type="ORF">PHISCL_09348</name>
</gene>
<protein>
    <submittedName>
        <fullName evidence="2">Heterokaryon incompatibility protein HET</fullName>
    </submittedName>
</protein>
<dbReference type="Pfam" id="PF06985">
    <property type="entry name" value="HET"/>
    <property type="match status" value="1"/>
</dbReference>
<organism evidence="2 3">
    <name type="scientific">Aspergillus sclerotialis</name>
    <dbReference type="NCBI Taxonomy" id="2070753"/>
    <lineage>
        <taxon>Eukaryota</taxon>
        <taxon>Fungi</taxon>
        <taxon>Dikarya</taxon>
        <taxon>Ascomycota</taxon>
        <taxon>Pezizomycotina</taxon>
        <taxon>Eurotiomycetes</taxon>
        <taxon>Eurotiomycetidae</taxon>
        <taxon>Eurotiales</taxon>
        <taxon>Aspergillaceae</taxon>
        <taxon>Aspergillus</taxon>
        <taxon>Aspergillus subgen. Polypaecilum</taxon>
    </lineage>
</organism>
<dbReference type="InterPro" id="IPR010730">
    <property type="entry name" value="HET"/>
</dbReference>
<dbReference type="AlphaFoldDB" id="A0A3A2ZMF8"/>
<feature type="domain" description="Heterokaryon incompatibility" evidence="1">
    <location>
        <begin position="49"/>
        <end position="180"/>
    </location>
</feature>
<sequence length="516" mass="58227">MASENISFNHRAVPSDGHHIRLLKFEDTVTNEPLRFSLRAYRLSDKIVYNALSYEWASPTADKRIIINNRPFLIRANLHSFLEILAGSEERNTLLFADAISINQEDVFERNAQVQRMRDVYRQAAKVLVWLGPRSAETDLIFDMCTEGRQDEVDIHGSTGEALDMVYQRSYWTRLWIIQELFFAREAIIFCGSKFVPWSSFLRLPTCVKGDFARGGFTGYDIALGSSPRGLYTREILGYLGRVGQDSIFGKTLDEVVIRFGRAQCLDVRDHVYGLLGLVRARREDSRGVEVKADYSATAAALFVRLLSNMPIPGRIFNLVFEVGLTHLGHIRHVNEFHACEWCKLWNERDSGAPFESVEPQQQEFQGKAISKFIEDPAQLSLAAHNCGPLLSLGPYNICLTATKVSEGDEVFLLEGTKIVLIRHQENRGQASGEIATGFTQGILAHTNGNAGDSISQAARILDSCLPSLPAPAEVRLENAHRRFPFRVIHEELTLRQILLSLTQTGQHSTYWDERL</sequence>
<evidence type="ECO:0000313" key="3">
    <source>
        <dbReference type="Proteomes" id="UP000266188"/>
    </source>
</evidence>
<dbReference type="InterPro" id="IPR052895">
    <property type="entry name" value="HetReg/Transcr_Mod"/>
</dbReference>
<evidence type="ECO:0000313" key="2">
    <source>
        <dbReference type="EMBL" id="RJE18321.1"/>
    </source>
</evidence>
<keyword evidence="3" id="KW-1185">Reference proteome</keyword>
<dbReference type="PANTHER" id="PTHR24148">
    <property type="entry name" value="ANKYRIN REPEAT DOMAIN-CONTAINING PROTEIN 39 HOMOLOG-RELATED"/>
    <property type="match status" value="1"/>
</dbReference>